<dbReference type="RefSeq" id="XP_016628571.1">
    <property type="nucleotide sequence ID" value="XM_016780328.1"/>
</dbReference>
<dbReference type="Proteomes" id="UP000053411">
    <property type="component" value="Unassembled WGS sequence"/>
</dbReference>
<dbReference type="AlphaFoldDB" id="A0A0D2KCN3"/>
<accession>A0A0D2KCN3</accession>
<dbReference type="InterPro" id="IPR036249">
    <property type="entry name" value="Thioredoxin-like_sf"/>
</dbReference>
<keyword evidence="1" id="KW-0249">Electron transport</keyword>
<reference evidence="2 3" key="1">
    <citation type="submission" date="2015-01" db="EMBL/GenBank/DDBJ databases">
        <title>The Genome Sequence of Fonsecaea multimorphosa CBS 102226.</title>
        <authorList>
            <consortium name="The Broad Institute Genomics Platform"/>
            <person name="Cuomo C."/>
            <person name="de Hoog S."/>
            <person name="Gorbushina A."/>
            <person name="Stielow B."/>
            <person name="Teixiera M."/>
            <person name="Abouelleil A."/>
            <person name="Chapman S.B."/>
            <person name="Priest M."/>
            <person name="Young S.K."/>
            <person name="Wortman J."/>
            <person name="Nusbaum C."/>
            <person name="Birren B."/>
        </authorList>
    </citation>
    <scope>NUCLEOTIDE SEQUENCE [LARGE SCALE GENOMIC DNA]</scope>
    <source>
        <strain evidence="2 3">CBS 102226</strain>
    </source>
</reference>
<keyword evidence="1" id="KW-0813">Transport</keyword>
<evidence type="ECO:0000313" key="2">
    <source>
        <dbReference type="EMBL" id="KIX94448.1"/>
    </source>
</evidence>
<dbReference type="GeneID" id="27715580"/>
<dbReference type="SUPFAM" id="SSF52833">
    <property type="entry name" value="Thioredoxin-like"/>
    <property type="match status" value="1"/>
</dbReference>
<proteinExistence type="inferred from homology"/>
<evidence type="ECO:0000313" key="3">
    <source>
        <dbReference type="Proteomes" id="UP000053411"/>
    </source>
</evidence>
<dbReference type="EMBL" id="KN848087">
    <property type="protein sequence ID" value="KIX94448.1"/>
    <property type="molecule type" value="Genomic_DNA"/>
</dbReference>
<keyword evidence="3" id="KW-1185">Reference proteome</keyword>
<sequence>MRPSPALRLSSIQLTLFTRANCGLCDVAKARIGEFMSSSSSNANKTKQPAPRVVNYTEIDIMDPAQTKWREVYEFDVPVLHVDYAQTPTLDAAKKLMHRFTAQEVENAVDEVEQRGSSS</sequence>
<dbReference type="PANTHER" id="PTHR33558:SF1">
    <property type="entry name" value="GLUTAREDOXIN-LIKE PROTEIN C5ORF63 HOMOLOG"/>
    <property type="match status" value="1"/>
</dbReference>
<dbReference type="OrthoDB" id="429967at2759"/>
<gene>
    <name evidence="2" type="ORF">Z520_09834</name>
</gene>
<dbReference type="InterPro" id="IPR008554">
    <property type="entry name" value="Glutaredoxin-like"/>
</dbReference>
<name>A0A0D2KCN3_9EURO</name>
<comment type="similarity">
    <text evidence="1">Belongs to the glutaredoxin family.</text>
</comment>
<evidence type="ECO:0000256" key="1">
    <source>
        <dbReference type="RuleBase" id="RU363082"/>
    </source>
</evidence>
<dbReference type="InterPro" id="IPR052565">
    <property type="entry name" value="Glutaredoxin-like_YDR286C"/>
</dbReference>
<dbReference type="PANTHER" id="PTHR33558">
    <property type="entry name" value="GLUTAREDOXIN-LIKE PROTEIN C5ORF63 HOMOLOG"/>
    <property type="match status" value="1"/>
</dbReference>
<dbReference type="Gene3D" id="3.40.30.10">
    <property type="entry name" value="Glutaredoxin"/>
    <property type="match status" value="1"/>
</dbReference>
<dbReference type="VEuPathDB" id="FungiDB:Z520_09834"/>
<organism evidence="2 3">
    <name type="scientific">Fonsecaea multimorphosa CBS 102226</name>
    <dbReference type="NCBI Taxonomy" id="1442371"/>
    <lineage>
        <taxon>Eukaryota</taxon>
        <taxon>Fungi</taxon>
        <taxon>Dikarya</taxon>
        <taxon>Ascomycota</taxon>
        <taxon>Pezizomycotina</taxon>
        <taxon>Eurotiomycetes</taxon>
        <taxon>Chaetothyriomycetidae</taxon>
        <taxon>Chaetothyriales</taxon>
        <taxon>Herpotrichiellaceae</taxon>
        <taxon>Fonsecaea</taxon>
    </lineage>
</organism>
<protein>
    <recommendedName>
        <fullName evidence="1">Glutaredoxin-like protein</fullName>
    </recommendedName>
</protein>
<dbReference type="Pfam" id="PF05768">
    <property type="entry name" value="Glrx-like"/>
    <property type="match status" value="1"/>
</dbReference>